<gene>
    <name evidence="2" type="primary">murE_1</name>
    <name evidence="2" type="ORF">NCTC11421_00169</name>
</gene>
<accession>A0A378VTE7</accession>
<dbReference type="SUPFAM" id="SSF63418">
    <property type="entry name" value="MurE/MurF N-terminal domain"/>
    <property type="match status" value="1"/>
</dbReference>
<dbReference type="AlphaFoldDB" id="A0A378VTE7"/>
<sequence length="87" mass="8955">MFSKLSPLAETGIPTLSCANAAGRLLHSDSRQIKQGDIFVACPGEYADGRSYIPAAVANGAAFVFGTTTADSRGIPNGKSPIKASKI</sequence>
<evidence type="ECO:0000313" key="2">
    <source>
        <dbReference type="EMBL" id="SUA20089.1"/>
    </source>
</evidence>
<dbReference type="InterPro" id="IPR000713">
    <property type="entry name" value="Mur_ligase_N"/>
</dbReference>
<keyword evidence="2" id="KW-0436">Ligase</keyword>
<protein>
    <submittedName>
        <fullName evidence="2">UDP-N-acetylmuramoylalanyl-D-glutamate--2, 6-diaminopimelate ligase</fullName>
        <ecNumber evidence="2">6.3.2.13</ecNumber>
    </submittedName>
</protein>
<evidence type="ECO:0000259" key="1">
    <source>
        <dbReference type="Pfam" id="PF01225"/>
    </source>
</evidence>
<dbReference type="Gene3D" id="3.40.1390.10">
    <property type="entry name" value="MurE/MurF, N-terminal domain"/>
    <property type="match status" value="1"/>
</dbReference>
<dbReference type="InterPro" id="IPR035911">
    <property type="entry name" value="MurE/MurF_N"/>
</dbReference>
<dbReference type="Pfam" id="PF01225">
    <property type="entry name" value="Mur_ligase"/>
    <property type="match status" value="1"/>
</dbReference>
<dbReference type="GO" id="GO:0008765">
    <property type="term" value="F:UDP-N-acetylmuramoylalanyl-D-glutamate-2,6-diaminopimelate ligase activity"/>
    <property type="evidence" value="ECO:0007669"/>
    <property type="project" value="UniProtKB-EC"/>
</dbReference>
<dbReference type="EMBL" id="UGRI01000001">
    <property type="protein sequence ID" value="SUA20089.1"/>
    <property type="molecule type" value="Genomic_DNA"/>
</dbReference>
<organism evidence="2">
    <name type="scientific">Neisseria gonorrhoeae</name>
    <dbReference type="NCBI Taxonomy" id="485"/>
    <lineage>
        <taxon>Bacteria</taxon>
        <taxon>Pseudomonadati</taxon>
        <taxon>Pseudomonadota</taxon>
        <taxon>Betaproteobacteria</taxon>
        <taxon>Neisseriales</taxon>
        <taxon>Neisseriaceae</taxon>
        <taxon>Neisseria</taxon>
    </lineage>
</organism>
<proteinExistence type="predicted"/>
<name>A0A378VTE7_NEIGO</name>
<dbReference type="EC" id="6.3.2.13" evidence="2"/>
<reference evidence="2" key="1">
    <citation type="submission" date="2018-06" db="EMBL/GenBank/DDBJ databases">
        <authorList>
            <consortium name="Pathogen Informatics"/>
            <person name="Doyle S."/>
        </authorList>
    </citation>
    <scope>NUCLEOTIDE SEQUENCE [LARGE SCALE GENOMIC DNA]</scope>
    <source>
        <strain evidence="2">NCTC11421</strain>
    </source>
</reference>
<feature type="domain" description="Mur ligase N-terminal catalytic" evidence="1">
    <location>
        <begin position="28"/>
        <end position="70"/>
    </location>
</feature>